<dbReference type="eggNOG" id="COG1816">
    <property type="taxonomic scope" value="Bacteria"/>
</dbReference>
<dbReference type="STRING" id="314260.PB2503_11579"/>
<evidence type="ECO:0000256" key="7">
    <source>
        <dbReference type="SAM" id="SignalP"/>
    </source>
</evidence>
<dbReference type="InterPro" id="IPR032466">
    <property type="entry name" value="Metal_Hydrolase"/>
</dbReference>
<keyword evidence="6" id="KW-0862">Zinc</keyword>
<feature type="domain" description="Adenosine deaminase" evidence="8">
    <location>
        <begin position="255"/>
        <end position="464"/>
    </location>
</feature>
<dbReference type="HOGENOM" id="CLU_573569_0_0_5"/>
<gene>
    <name evidence="9" type="ordered locus">PB2503_11579</name>
</gene>
<feature type="chain" id="PRO_5003140509" description="adenosine deaminase" evidence="7">
    <location>
        <begin position="19"/>
        <end position="517"/>
    </location>
</feature>
<sequence>MRILLSVFALLAAGNVVSCGEDTRPTEATAAFFEEIRGDFTQGRAFLQAMPKGGDLHTHLPGAVYAESLIEWTADGAEDPELCYAAEDPAFVPCSQVEEIASSCSAGTNVRVSVLITDEDCRSAAIESFSVRNFAPSGKPGDNSGADHFFSTFDRFYPAFRAYRGESLAWIRETAALQNIVYVEPIWSLGIPIPAQMGVTETLNGETDADFAAYEEALMAGGMAELVSSGRALLAEMAAEADAILRCDSDTPAPGCAVAYRQLGAAVRTLPPELVFSQIMLHFMIAAEDPLSVGVNILAPEHAAIALRDYRLHMKMFAYFAEKYPEVGFTLHAGELWSGLTELEDMTYHIREAVDVARARRIGHGVGIGYETDAPALLQQMADQGVTVEINLTSNEVILGVKGDQHPITTYRQFGVPIVLSTDDEGVLRNDLTTEYQLAAERYDLSYEDLKTLSRQSLQSSFLPGAPLFEDVAAGRLISACRGRFDSRACRRFADDSEKARLQIDLERRFAAFEDAY</sequence>
<dbReference type="InterPro" id="IPR001365">
    <property type="entry name" value="A_deaminase_dom"/>
</dbReference>
<dbReference type="PANTHER" id="PTHR11409">
    <property type="entry name" value="ADENOSINE DEAMINASE"/>
    <property type="match status" value="1"/>
</dbReference>
<dbReference type="GO" id="GO:0046103">
    <property type="term" value="P:inosine biosynthetic process"/>
    <property type="evidence" value="ECO:0007669"/>
    <property type="project" value="TreeGrafter"/>
</dbReference>
<dbReference type="GO" id="GO:0005829">
    <property type="term" value="C:cytosol"/>
    <property type="evidence" value="ECO:0007669"/>
    <property type="project" value="TreeGrafter"/>
</dbReference>
<organism evidence="9 10">
    <name type="scientific">Parvularcula bermudensis (strain ATCC BAA-594 / HTCC2503 / KCTC 12087)</name>
    <dbReference type="NCBI Taxonomy" id="314260"/>
    <lineage>
        <taxon>Bacteria</taxon>
        <taxon>Pseudomonadati</taxon>
        <taxon>Pseudomonadota</taxon>
        <taxon>Alphaproteobacteria</taxon>
        <taxon>Parvularculales</taxon>
        <taxon>Parvularculaceae</taxon>
        <taxon>Parvularcula</taxon>
    </lineage>
</organism>
<dbReference type="GO" id="GO:0046872">
    <property type="term" value="F:metal ion binding"/>
    <property type="evidence" value="ECO:0007669"/>
    <property type="project" value="UniProtKB-KW"/>
</dbReference>
<evidence type="ECO:0000256" key="2">
    <source>
        <dbReference type="ARBA" id="ARBA00006676"/>
    </source>
</evidence>
<dbReference type="OrthoDB" id="105475at2"/>
<evidence type="ECO:0000313" key="9">
    <source>
        <dbReference type="EMBL" id="ADM10361.1"/>
    </source>
</evidence>
<reference evidence="9 10" key="2">
    <citation type="journal article" date="2011" name="J. Bacteriol.">
        <title>Complete genome sequence of strain HTCC2503T of Parvularcula bermudensis, the type species of the order "Parvularculales" in the class Alphaproteobacteria.</title>
        <authorList>
            <person name="Oh H.M."/>
            <person name="Kang I."/>
            <person name="Vergin K.L."/>
            <person name="Kang D."/>
            <person name="Rhee K.H."/>
            <person name="Giovannoni S.J."/>
            <person name="Cho J.C."/>
        </authorList>
    </citation>
    <scope>NUCLEOTIDE SEQUENCE [LARGE SCALE GENOMIC DNA]</scope>
    <source>
        <strain evidence="10">ATCC BAA-594 / HTCC2503 / KCTC 12087</strain>
    </source>
</reference>
<reference evidence="10" key="1">
    <citation type="submission" date="2010-08" db="EMBL/GenBank/DDBJ databases">
        <title>Genome sequence of Parvularcula bermudensis HTCC2503.</title>
        <authorList>
            <person name="Kang D.-M."/>
            <person name="Oh H.-M."/>
            <person name="Cho J.-C."/>
        </authorList>
    </citation>
    <scope>NUCLEOTIDE SEQUENCE [LARGE SCALE GENOMIC DNA]</scope>
    <source>
        <strain evidence="10">ATCC BAA-594 / HTCC2503 / KCTC 12087</strain>
    </source>
</reference>
<keyword evidence="5" id="KW-0378">Hydrolase</keyword>
<keyword evidence="7" id="KW-0732">Signal</keyword>
<dbReference type="EC" id="3.5.4.4" evidence="3"/>
<feature type="signal peptide" evidence="7">
    <location>
        <begin position="1"/>
        <end position="18"/>
    </location>
</feature>
<dbReference type="Gene3D" id="3.20.20.140">
    <property type="entry name" value="Metal-dependent hydrolases"/>
    <property type="match status" value="1"/>
</dbReference>
<dbReference type="EMBL" id="CP002156">
    <property type="protein sequence ID" value="ADM10361.1"/>
    <property type="molecule type" value="Genomic_DNA"/>
</dbReference>
<dbReference type="RefSeq" id="WP_013301335.1">
    <property type="nucleotide sequence ID" value="NC_014414.1"/>
</dbReference>
<name>E0TCX8_PARBH</name>
<evidence type="ECO:0000256" key="1">
    <source>
        <dbReference type="ARBA" id="ARBA00001947"/>
    </source>
</evidence>
<protein>
    <recommendedName>
        <fullName evidence="3">adenosine deaminase</fullName>
        <ecNumber evidence="3">3.5.4.4</ecNumber>
    </recommendedName>
</protein>
<dbReference type="GO" id="GO:0004000">
    <property type="term" value="F:adenosine deaminase activity"/>
    <property type="evidence" value="ECO:0007669"/>
    <property type="project" value="TreeGrafter"/>
</dbReference>
<keyword evidence="4" id="KW-0479">Metal-binding</keyword>
<evidence type="ECO:0000256" key="6">
    <source>
        <dbReference type="ARBA" id="ARBA00022833"/>
    </source>
</evidence>
<evidence type="ECO:0000256" key="5">
    <source>
        <dbReference type="ARBA" id="ARBA00022801"/>
    </source>
</evidence>
<evidence type="ECO:0000313" key="10">
    <source>
        <dbReference type="Proteomes" id="UP000001302"/>
    </source>
</evidence>
<evidence type="ECO:0000259" key="8">
    <source>
        <dbReference type="Pfam" id="PF00962"/>
    </source>
</evidence>
<accession>E0TCX8</accession>
<comment type="cofactor">
    <cofactor evidence="1">
        <name>Zn(2+)</name>
        <dbReference type="ChEBI" id="CHEBI:29105"/>
    </cofactor>
</comment>
<dbReference type="Proteomes" id="UP000001302">
    <property type="component" value="Chromosome"/>
</dbReference>
<proteinExistence type="inferred from homology"/>
<evidence type="ECO:0000256" key="3">
    <source>
        <dbReference type="ARBA" id="ARBA00012784"/>
    </source>
</evidence>
<dbReference type="GO" id="GO:0043103">
    <property type="term" value="P:hypoxanthine salvage"/>
    <property type="evidence" value="ECO:0007669"/>
    <property type="project" value="TreeGrafter"/>
</dbReference>
<dbReference type="InterPro" id="IPR006330">
    <property type="entry name" value="Ado/ade_deaminase"/>
</dbReference>
<dbReference type="PANTHER" id="PTHR11409:SF43">
    <property type="entry name" value="ADENOSINE DEAMINASE"/>
    <property type="match status" value="1"/>
</dbReference>
<keyword evidence="10" id="KW-1185">Reference proteome</keyword>
<evidence type="ECO:0000256" key="4">
    <source>
        <dbReference type="ARBA" id="ARBA00022723"/>
    </source>
</evidence>
<dbReference type="GO" id="GO:0006154">
    <property type="term" value="P:adenosine catabolic process"/>
    <property type="evidence" value="ECO:0007669"/>
    <property type="project" value="TreeGrafter"/>
</dbReference>
<dbReference type="KEGG" id="pbr:PB2503_11579"/>
<dbReference type="Pfam" id="PF00962">
    <property type="entry name" value="A_deaminase"/>
    <property type="match status" value="1"/>
</dbReference>
<dbReference type="AlphaFoldDB" id="E0TCX8"/>
<dbReference type="SUPFAM" id="SSF51556">
    <property type="entry name" value="Metallo-dependent hydrolases"/>
    <property type="match status" value="1"/>
</dbReference>
<comment type="similarity">
    <text evidence="2">Belongs to the metallo-dependent hydrolases superfamily. Adenosine and AMP deaminases family.</text>
</comment>